<keyword evidence="10" id="KW-0472">Membrane</keyword>
<dbReference type="eggNOG" id="KOG1436">
    <property type="taxonomic scope" value="Eukaryota"/>
</dbReference>
<evidence type="ECO:0000256" key="2">
    <source>
        <dbReference type="ARBA" id="ARBA00004370"/>
    </source>
</evidence>
<keyword evidence="7" id="KW-0285">Flavoprotein</keyword>
<dbReference type="InterPro" id="IPR005720">
    <property type="entry name" value="Dihydroorotate_DH_cat"/>
</dbReference>
<dbReference type="GO" id="GO:0044205">
    <property type="term" value="P:'de novo' UMP biosynthetic process"/>
    <property type="evidence" value="ECO:0007669"/>
    <property type="project" value="UniProtKB-UniPathway"/>
</dbReference>
<comment type="caution">
    <text evidence="13">The sequence shown here is derived from an EMBL/GenBank/DDBJ whole genome shotgun (WGS) entry which is preliminary data.</text>
</comment>
<keyword evidence="9" id="KW-0560">Oxidoreductase</keyword>
<evidence type="ECO:0000256" key="7">
    <source>
        <dbReference type="ARBA" id="ARBA00022630"/>
    </source>
</evidence>
<dbReference type="PROSITE" id="PS00912">
    <property type="entry name" value="DHODEHASE_2"/>
    <property type="match status" value="1"/>
</dbReference>
<dbReference type="UniPathway" id="UPA00070">
    <property type="reaction ID" value="UER00946"/>
</dbReference>
<evidence type="ECO:0000256" key="3">
    <source>
        <dbReference type="ARBA" id="ARBA00005161"/>
    </source>
</evidence>
<comment type="subcellular location">
    <subcellularLocation>
        <location evidence="2">Membrane</location>
    </subcellularLocation>
</comment>
<evidence type="ECO:0000256" key="1">
    <source>
        <dbReference type="ARBA" id="ARBA00001917"/>
    </source>
</evidence>
<name>K0SX65_THAOC</name>
<dbReference type="PROSITE" id="PS00911">
    <property type="entry name" value="DHODEHASE_1"/>
    <property type="match status" value="1"/>
</dbReference>
<evidence type="ECO:0000256" key="9">
    <source>
        <dbReference type="ARBA" id="ARBA00023002"/>
    </source>
</evidence>
<dbReference type="GO" id="GO:0006207">
    <property type="term" value="P:'de novo' pyrimidine nucleobase biosynthetic process"/>
    <property type="evidence" value="ECO:0007669"/>
    <property type="project" value="InterPro"/>
</dbReference>
<dbReference type="OMA" id="ERIKMGA"/>
<comment type="similarity">
    <text evidence="4">Belongs to the dihydroorotate dehydrogenase family. Type 2 subfamily.</text>
</comment>
<evidence type="ECO:0000256" key="8">
    <source>
        <dbReference type="ARBA" id="ARBA00022643"/>
    </source>
</evidence>
<evidence type="ECO:0000256" key="10">
    <source>
        <dbReference type="ARBA" id="ARBA00023136"/>
    </source>
</evidence>
<evidence type="ECO:0000313" key="13">
    <source>
        <dbReference type="EMBL" id="EJK70020.1"/>
    </source>
</evidence>
<evidence type="ECO:0000259" key="12">
    <source>
        <dbReference type="Pfam" id="PF01180"/>
    </source>
</evidence>
<evidence type="ECO:0000256" key="11">
    <source>
        <dbReference type="ARBA" id="ARBA00048639"/>
    </source>
</evidence>
<sequence length="465" mass="50710">MNALKSAALRAGLGIAVVEVTTHLPSEGRSSETYHYLFDSFITPAARKILSPEYAHNVALEVTRLNLAPRLSRDGSSSHGVNMAVTLSGSNTRRLEFDGPIGLAAGFDKNGTAIAGLFDVGFSFVEIGSVTPLPQPGNLKPRSFRLLEDSGVINRFGFNSEGVEKVRSYLREYRQLFGGMGSESIRADSELTEEIEEAVADQEHQDETAGDADNQFAQRMASKFAGYTSDALVWAWNKAMVSKPLSGTLGVNLGKNKTPNISEAVRSLQQKDPLQNLLEATIKARDDFAPHAHLFVKIAPDLSKDEMKDVAAVVLETGIDGMIVCNTTNSRPESLLSQNKVESGGLSGAPLKDISTQCIRQMYKLTNGQVPIIGVGGVGSGRDAYEKLKAGASLVQIYSMMVYEGPGVVSRIRHELATLLAENGYKNVDDVVGADNEEIYWKRREERVRRRMQEATPNEKQIIEM</sequence>
<organism evidence="13 14">
    <name type="scientific">Thalassiosira oceanica</name>
    <name type="common">Marine diatom</name>
    <dbReference type="NCBI Taxonomy" id="159749"/>
    <lineage>
        <taxon>Eukaryota</taxon>
        <taxon>Sar</taxon>
        <taxon>Stramenopiles</taxon>
        <taxon>Ochrophyta</taxon>
        <taxon>Bacillariophyta</taxon>
        <taxon>Coscinodiscophyceae</taxon>
        <taxon>Thalassiosirophycidae</taxon>
        <taxon>Thalassiosirales</taxon>
        <taxon>Thalassiosiraceae</taxon>
        <taxon>Thalassiosira</taxon>
    </lineage>
</organism>
<proteinExistence type="inferred from homology"/>
<dbReference type="GO" id="GO:0106430">
    <property type="term" value="F:dihydroorotate dehydrogenase (quinone) activity"/>
    <property type="evidence" value="ECO:0007669"/>
    <property type="project" value="UniProtKB-EC"/>
</dbReference>
<dbReference type="GO" id="GO:0005743">
    <property type="term" value="C:mitochondrial inner membrane"/>
    <property type="evidence" value="ECO:0007669"/>
    <property type="project" value="TreeGrafter"/>
</dbReference>
<dbReference type="PANTHER" id="PTHR48109:SF4">
    <property type="entry name" value="DIHYDROOROTATE DEHYDROGENASE (QUINONE), MITOCHONDRIAL"/>
    <property type="match status" value="1"/>
</dbReference>
<dbReference type="EMBL" id="AGNL01009192">
    <property type="protein sequence ID" value="EJK70020.1"/>
    <property type="molecule type" value="Genomic_DNA"/>
</dbReference>
<dbReference type="AlphaFoldDB" id="K0SX65"/>
<gene>
    <name evidence="13" type="ORF">THAOC_08660</name>
</gene>
<dbReference type="Proteomes" id="UP000266841">
    <property type="component" value="Unassembled WGS sequence"/>
</dbReference>
<evidence type="ECO:0000256" key="5">
    <source>
        <dbReference type="ARBA" id="ARBA00012791"/>
    </source>
</evidence>
<dbReference type="SUPFAM" id="SSF51395">
    <property type="entry name" value="FMN-linked oxidoreductases"/>
    <property type="match status" value="1"/>
</dbReference>
<protein>
    <recommendedName>
        <fullName evidence="6">Dihydroorotate dehydrogenase (quinone), mitochondrial</fullName>
        <ecNumber evidence="5">1.3.5.2</ecNumber>
    </recommendedName>
</protein>
<reference evidence="13 14" key="1">
    <citation type="journal article" date="2012" name="Genome Biol.">
        <title>Genome and low-iron response of an oceanic diatom adapted to chronic iron limitation.</title>
        <authorList>
            <person name="Lommer M."/>
            <person name="Specht M."/>
            <person name="Roy A.S."/>
            <person name="Kraemer L."/>
            <person name="Andreson R."/>
            <person name="Gutowska M.A."/>
            <person name="Wolf J."/>
            <person name="Bergner S.V."/>
            <person name="Schilhabel M.B."/>
            <person name="Klostermeier U.C."/>
            <person name="Beiko R.G."/>
            <person name="Rosenstiel P."/>
            <person name="Hippler M."/>
            <person name="Laroche J."/>
        </authorList>
    </citation>
    <scope>NUCLEOTIDE SEQUENCE [LARGE SCALE GENOMIC DNA]</scope>
    <source>
        <strain evidence="13 14">CCMP1005</strain>
    </source>
</reference>
<feature type="domain" description="Dihydroorotate dehydrogenase catalytic" evidence="12">
    <location>
        <begin position="94"/>
        <end position="420"/>
    </location>
</feature>
<dbReference type="PANTHER" id="PTHR48109">
    <property type="entry name" value="DIHYDROOROTATE DEHYDROGENASE (QUINONE), MITOCHONDRIAL-RELATED"/>
    <property type="match status" value="1"/>
</dbReference>
<dbReference type="Gene3D" id="3.20.20.70">
    <property type="entry name" value="Aldolase class I"/>
    <property type="match status" value="1"/>
</dbReference>
<dbReference type="InterPro" id="IPR013785">
    <property type="entry name" value="Aldolase_TIM"/>
</dbReference>
<comment type="cofactor">
    <cofactor evidence="1">
        <name>FMN</name>
        <dbReference type="ChEBI" id="CHEBI:58210"/>
    </cofactor>
</comment>
<dbReference type="Pfam" id="PF01180">
    <property type="entry name" value="DHO_dh"/>
    <property type="match status" value="1"/>
</dbReference>
<keyword evidence="8" id="KW-0288">FMN</keyword>
<comment type="pathway">
    <text evidence="3">Pyrimidine metabolism; UMP biosynthesis via de novo pathway; orotate from (S)-dihydroorotate (quinone route): step 1/1.</text>
</comment>
<dbReference type="InterPro" id="IPR001295">
    <property type="entry name" value="Dihydroorotate_DH_CS"/>
</dbReference>
<dbReference type="OrthoDB" id="14784at2759"/>
<evidence type="ECO:0000313" key="14">
    <source>
        <dbReference type="Proteomes" id="UP000266841"/>
    </source>
</evidence>
<dbReference type="InterPro" id="IPR050074">
    <property type="entry name" value="DHO_dehydrogenase"/>
</dbReference>
<comment type="catalytic activity">
    <reaction evidence="11">
        <text>(S)-dihydroorotate + a quinone = orotate + a quinol</text>
        <dbReference type="Rhea" id="RHEA:30187"/>
        <dbReference type="ChEBI" id="CHEBI:24646"/>
        <dbReference type="ChEBI" id="CHEBI:30839"/>
        <dbReference type="ChEBI" id="CHEBI:30864"/>
        <dbReference type="ChEBI" id="CHEBI:132124"/>
        <dbReference type="EC" id="1.3.5.2"/>
    </reaction>
</comment>
<evidence type="ECO:0000256" key="6">
    <source>
        <dbReference type="ARBA" id="ARBA00017599"/>
    </source>
</evidence>
<dbReference type="InterPro" id="IPR005719">
    <property type="entry name" value="Dihydroorotate_DH_2"/>
</dbReference>
<keyword evidence="14" id="KW-1185">Reference proteome</keyword>
<evidence type="ECO:0000256" key="4">
    <source>
        <dbReference type="ARBA" id="ARBA00005359"/>
    </source>
</evidence>
<dbReference type="EC" id="1.3.5.2" evidence="5"/>
<dbReference type="CDD" id="cd04738">
    <property type="entry name" value="DHOD_2_like"/>
    <property type="match status" value="1"/>
</dbReference>
<accession>K0SX65</accession>